<dbReference type="EMBL" id="LK052940">
    <property type="protein sequence ID" value="CDR41006.1"/>
    <property type="molecule type" value="Genomic_DNA"/>
</dbReference>
<gene>
    <name evidence="6" type="ORF">RHTO0S_05e10770g</name>
</gene>
<evidence type="ECO:0000259" key="5">
    <source>
        <dbReference type="Pfam" id="PF17168"/>
    </source>
</evidence>
<proteinExistence type="predicted"/>
<sequence length="901" mass="100894">MLLRALTALVLAAATAPALPDETDYTPIVVPLAVRSPYVGAYLTGRQDKNLATMDPHFWTTMPLGWKGLLRVDGETWNWMGNLTDWPAAVNASVRHTAAETAFTLTNDPPTVALHASFLSPVTPADIFRQSVPFSYLHLTVESLDGQPHEVEAYSEINGLWLADEEDEQIEWEAVERKQEGWTGLRSRLRNQRIFEEAYKKDPFSGELVSTDRILQGDVWYAAKTPAASPIRTTFSAGGDAKQTRRTFAQTGGFPATSNSTSPRPIRSRSSSNSSLIIDEPVFAFSHTFGRVSPSTPTSHRSALLAIGHVRDPLVRYMAGTADSPRLLHLRPLWASTFHTVEHLLSWFLDDYSTAKDMSDAYNSKLYADARAVEDQEYGHVVAISTRQVFMALEPVWDESGSTEAGLVAWSPITGEPIPAMVMLKEISSNGNVQTVDVITPFLPFLLYSSPTLLPLLLEPIYRYMSTGLYMPTPPAHDLGDHYPNATGHNDFLYPGLPIEEAGNMLALALAGMRVSRPSIAPLAVHQRLLHWWDGVGSDARPPVGWEAEVGVGRDHRREGARMAWAQAREYYPLLKRWAQYLEENSLFPGNQRTTDDFFGAAPNQTSLVIKGIVGLRSMSEIAHNLGEYADRDHFKSVSERFREQFLELAVSADKSHLLGQYNNQSSWVMHYNLYFDRLLFTNDYVFSEEIYEMQDRFYPTVAEPFGPPLDSRFKTRTKTDWLAWTAALFPRSSQSRSLLHSALARYFRQSKNAVFGDSITPQEGWSVGFLSRPVAGGHYAALGREVMERAWEQRQREQRESESRGTFWATVLSAGGAGTGFVVWRWLKRRRARSGYVGLGGRGTSGGRRGSEGIWLAESPRSVFELDSVEDDEEDRSDDDERRRKGGFDEDDDGEGLSVR</sequence>
<feature type="region of interest" description="Disordered" evidence="1">
    <location>
        <begin position="251"/>
        <end position="272"/>
    </location>
</feature>
<name>A0A061B202_RHOTO</name>
<reference evidence="6" key="1">
    <citation type="journal article" date="2014" name="Genome Announc.">
        <title>Draft genome sequence of Rhodosporidium toruloides CECT1137, an oleaginous yeast of biotechnological interest.</title>
        <authorList>
            <person name="Morin N."/>
            <person name="Calcas X."/>
            <person name="Devillers H."/>
            <person name="Durrens P."/>
            <person name="Sherman D.J."/>
            <person name="Nicaud J.-M."/>
            <person name="Neuveglise C."/>
        </authorList>
    </citation>
    <scope>NUCLEOTIDE SEQUENCE</scope>
    <source>
        <strain evidence="6">CECT1137</strain>
    </source>
</reference>
<dbReference type="PANTHER" id="PTHR31987">
    <property type="entry name" value="GLUTAMINASE A-RELATED"/>
    <property type="match status" value="1"/>
</dbReference>
<keyword evidence="2" id="KW-0812">Transmembrane</keyword>
<dbReference type="PANTHER" id="PTHR31987:SF1">
    <property type="entry name" value="GLUTAMINASE A"/>
    <property type="match status" value="1"/>
</dbReference>
<evidence type="ECO:0000259" key="4">
    <source>
        <dbReference type="Pfam" id="PF16335"/>
    </source>
</evidence>
<feature type="compositionally biased region" description="Basic and acidic residues" evidence="1">
    <location>
        <begin position="880"/>
        <end position="889"/>
    </location>
</feature>
<dbReference type="Pfam" id="PF16335">
    <property type="entry name" value="GtaA_6_Hairpin"/>
    <property type="match status" value="2"/>
</dbReference>
<feature type="domain" description="Glutaminase A N-terminal" evidence="5">
    <location>
        <begin position="101"/>
        <end position="369"/>
    </location>
</feature>
<dbReference type="InterPro" id="IPR033433">
    <property type="entry name" value="GtaA_N"/>
</dbReference>
<dbReference type="OrthoDB" id="3918848at2759"/>
<dbReference type="InterPro" id="IPR052743">
    <property type="entry name" value="Glutaminase_GtaA"/>
</dbReference>
<protein>
    <submittedName>
        <fullName evidence="6">RHTO0S05e10770g1_1</fullName>
    </submittedName>
</protein>
<feature type="chain" id="PRO_5001598551" evidence="3">
    <location>
        <begin position="21"/>
        <end position="901"/>
    </location>
</feature>
<dbReference type="AlphaFoldDB" id="A0A061B202"/>
<evidence type="ECO:0000313" key="6">
    <source>
        <dbReference type="EMBL" id="CDR41006.1"/>
    </source>
</evidence>
<dbReference type="InterPro" id="IPR032514">
    <property type="entry name" value="GtaA_central"/>
</dbReference>
<feature type="region of interest" description="Disordered" evidence="1">
    <location>
        <begin position="865"/>
        <end position="901"/>
    </location>
</feature>
<keyword evidence="2" id="KW-1133">Transmembrane helix</keyword>
<feature type="domain" description="Glutaminase A central" evidence="4">
    <location>
        <begin position="567"/>
        <end position="782"/>
    </location>
</feature>
<keyword evidence="3" id="KW-0732">Signal</keyword>
<keyword evidence="2" id="KW-0472">Membrane</keyword>
<organism evidence="6">
    <name type="scientific">Rhodotorula toruloides</name>
    <name type="common">Yeast</name>
    <name type="synonym">Rhodosporidium toruloides</name>
    <dbReference type="NCBI Taxonomy" id="5286"/>
    <lineage>
        <taxon>Eukaryota</taxon>
        <taxon>Fungi</taxon>
        <taxon>Dikarya</taxon>
        <taxon>Basidiomycota</taxon>
        <taxon>Pucciniomycotina</taxon>
        <taxon>Microbotryomycetes</taxon>
        <taxon>Sporidiobolales</taxon>
        <taxon>Sporidiobolaceae</taxon>
        <taxon>Rhodotorula</taxon>
    </lineage>
</organism>
<evidence type="ECO:0000256" key="2">
    <source>
        <dbReference type="SAM" id="Phobius"/>
    </source>
</evidence>
<evidence type="ECO:0000256" key="1">
    <source>
        <dbReference type="SAM" id="MobiDB-lite"/>
    </source>
</evidence>
<feature type="compositionally biased region" description="Low complexity" evidence="1">
    <location>
        <begin position="257"/>
        <end position="272"/>
    </location>
</feature>
<feature type="compositionally biased region" description="Acidic residues" evidence="1">
    <location>
        <begin position="890"/>
        <end position="901"/>
    </location>
</feature>
<dbReference type="Pfam" id="PF17168">
    <property type="entry name" value="DUF5127"/>
    <property type="match status" value="1"/>
</dbReference>
<feature type="transmembrane region" description="Helical" evidence="2">
    <location>
        <begin position="808"/>
        <end position="828"/>
    </location>
</feature>
<accession>A0A061B202</accession>
<feature type="compositionally biased region" description="Acidic residues" evidence="1">
    <location>
        <begin position="868"/>
        <end position="879"/>
    </location>
</feature>
<feature type="signal peptide" evidence="3">
    <location>
        <begin position="1"/>
        <end position="20"/>
    </location>
</feature>
<evidence type="ECO:0000256" key="3">
    <source>
        <dbReference type="SAM" id="SignalP"/>
    </source>
</evidence>
<feature type="domain" description="Glutaminase A central" evidence="4">
    <location>
        <begin position="376"/>
        <end position="533"/>
    </location>
</feature>